<evidence type="ECO:0000313" key="2">
    <source>
        <dbReference type="Proteomes" id="UP000663525"/>
    </source>
</evidence>
<dbReference type="GeneID" id="68854944"/>
<accession>A0A897N305</accession>
<proteinExistence type="predicted"/>
<reference evidence="1" key="1">
    <citation type="submission" date="2020-11" db="EMBL/GenBank/DDBJ databases">
        <title>Carbohydrate-dependent, anaerobic sulfur respiration: A novel catabolism in halophilic archaea.</title>
        <authorList>
            <person name="Sorokin D.Y."/>
            <person name="Messina E."/>
            <person name="Smedile F."/>
            <person name="La Cono V."/>
            <person name="Hallsworth J.E."/>
            <person name="Yakimov M.M."/>
        </authorList>
    </citation>
    <scope>NUCLEOTIDE SEQUENCE</scope>
    <source>
        <strain evidence="1">HSR12-1</strain>
    </source>
</reference>
<protein>
    <submittedName>
        <fullName evidence="1">Uncharacterized protein</fullName>
    </submittedName>
</protein>
<organism evidence="1 2">
    <name type="scientific">Halapricum desulfuricans</name>
    <dbReference type="NCBI Taxonomy" id="2841257"/>
    <lineage>
        <taxon>Archaea</taxon>
        <taxon>Methanobacteriati</taxon>
        <taxon>Methanobacteriota</taxon>
        <taxon>Stenosarchaea group</taxon>
        <taxon>Halobacteria</taxon>
        <taxon>Halobacteriales</taxon>
        <taxon>Haloarculaceae</taxon>
        <taxon>Halapricum</taxon>
    </lineage>
</organism>
<name>A0A897N305_9EURY</name>
<dbReference type="AlphaFoldDB" id="A0A897N305"/>
<evidence type="ECO:0000313" key="1">
    <source>
        <dbReference type="EMBL" id="QSG05683.1"/>
    </source>
</evidence>
<gene>
    <name evidence="1" type="ORF">HSR121_1338</name>
</gene>
<dbReference type="EMBL" id="CP064787">
    <property type="protein sequence ID" value="QSG05683.1"/>
    <property type="molecule type" value="Genomic_DNA"/>
</dbReference>
<sequence>MNTRWYCTDCETEIDREEIEAHESEGHHVRGLLRPERLLSNDPWTFGDEAGGER</sequence>
<dbReference type="RefSeq" id="WP_229115498.1">
    <property type="nucleotide sequence ID" value="NZ_CP064787.1"/>
</dbReference>
<dbReference type="Proteomes" id="UP000663525">
    <property type="component" value="Chromosome"/>
</dbReference>